<name>A0A165Z6M3_EXIGL</name>
<protein>
    <submittedName>
        <fullName evidence="2">Uncharacterized protein</fullName>
    </submittedName>
</protein>
<keyword evidence="3" id="KW-1185">Reference proteome</keyword>
<proteinExistence type="predicted"/>
<dbReference type="Proteomes" id="UP000077266">
    <property type="component" value="Unassembled WGS sequence"/>
</dbReference>
<dbReference type="InParanoid" id="A0A165Z6M3"/>
<evidence type="ECO:0000256" key="1">
    <source>
        <dbReference type="SAM" id="MobiDB-lite"/>
    </source>
</evidence>
<reference evidence="2 3" key="1">
    <citation type="journal article" date="2016" name="Mol. Biol. Evol.">
        <title>Comparative Genomics of Early-Diverging Mushroom-Forming Fungi Provides Insights into the Origins of Lignocellulose Decay Capabilities.</title>
        <authorList>
            <person name="Nagy L.G."/>
            <person name="Riley R."/>
            <person name="Tritt A."/>
            <person name="Adam C."/>
            <person name="Daum C."/>
            <person name="Floudas D."/>
            <person name="Sun H."/>
            <person name="Yadav J.S."/>
            <person name="Pangilinan J."/>
            <person name="Larsson K.H."/>
            <person name="Matsuura K."/>
            <person name="Barry K."/>
            <person name="Labutti K."/>
            <person name="Kuo R."/>
            <person name="Ohm R.A."/>
            <person name="Bhattacharya S.S."/>
            <person name="Shirouzu T."/>
            <person name="Yoshinaga Y."/>
            <person name="Martin F.M."/>
            <person name="Grigoriev I.V."/>
            <person name="Hibbett D.S."/>
        </authorList>
    </citation>
    <scope>NUCLEOTIDE SEQUENCE [LARGE SCALE GENOMIC DNA]</scope>
    <source>
        <strain evidence="2 3">HHB12029</strain>
    </source>
</reference>
<feature type="compositionally biased region" description="Basic residues" evidence="1">
    <location>
        <begin position="265"/>
        <end position="274"/>
    </location>
</feature>
<feature type="compositionally biased region" description="Polar residues" evidence="1">
    <location>
        <begin position="103"/>
        <end position="137"/>
    </location>
</feature>
<feature type="compositionally biased region" description="Polar residues" evidence="1">
    <location>
        <begin position="57"/>
        <end position="66"/>
    </location>
</feature>
<feature type="compositionally biased region" description="Polar residues" evidence="1">
    <location>
        <begin position="228"/>
        <end position="238"/>
    </location>
</feature>
<evidence type="ECO:0000313" key="3">
    <source>
        <dbReference type="Proteomes" id="UP000077266"/>
    </source>
</evidence>
<feature type="compositionally biased region" description="Low complexity" evidence="1">
    <location>
        <begin position="157"/>
        <end position="177"/>
    </location>
</feature>
<dbReference type="EMBL" id="KV426551">
    <property type="protein sequence ID" value="KZV79859.1"/>
    <property type="molecule type" value="Genomic_DNA"/>
</dbReference>
<gene>
    <name evidence="2" type="ORF">EXIGLDRAFT_706266</name>
</gene>
<accession>A0A165Z6M3</accession>
<evidence type="ECO:0000313" key="2">
    <source>
        <dbReference type="EMBL" id="KZV79859.1"/>
    </source>
</evidence>
<sequence length="274" mass="29201">MSRPMITYGRSSKKLLARRAAQTEEDEPAPTSLSTQTKRALPNMHTDTESPRKKAKTASTDTTNDVVLNKPRAVTSSETSPIRPSPTTRKTTTATPRKDIPTPSKSTPSAEANSPSIHSSMRFDQTKTASITPQTCTVRAASNGVSAPRATSYGKPAKSSVHLSSSSKLAKSTSTKVQADPDNVFFASSPPAASSTKRKVETTQVAAPSMTPLKRKRTSEEKAEKQASPPSHRSTTPVQDAPPPPALSRSPSKSDALSQLFGAGLHRRQRVEAA</sequence>
<feature type="compositionally biased region" description="Low complexity" evidence="1">
    <location>
        <begin position="75"/>
        <end position="95"/>
    </location>
</feature>
<feature type="region of interest" description="Disordered" evidence="1">
    <location>
        <begin position="1"/>
        <end position="274"/>
    </location>
</feature>
<organism evidence="2 3">
    <name type="scientific">Exidia glandulosa HHB12029</name>
    <dbReference type="NCBI Taxonomy" id="1314781"/>
    <lineage>
        <taxon>Eukaryota</taxon>
        <taxon>Fungi</taxon>
        <taxon>Dikarya</taxon>
        <taxon>Basidiomycota</taxon>
        <taxon>Agaricomycotina</taxon>
        <taxon>Agaricomycetes</taxon>
        <taxon>Auriculariales</taxon>
        <taxon>Exidiaceae</taxon>
        <taxon>Exidia</taxon>
    </lineage>
</organism>
<dbReference type="AlphaFoldDB" id="A0A165Z6M3"/>